<evidence type="ECO:0000313" key="2">
    <source>
        <dbReference type="Proteomes" id="UP001058074"/>
    </source>
</evidence>
<organism evidence="1 2">
    <name type="scientific">Inconstantimicrobium mannanitabidum</name>
    <dbReference type="NCBI Taxonomy" id="1604901"/>
    <lineage>
        <taxon>Bacteria</taxon>
        <taxon>Bacillati</taxon>
        <taxon>Bacillota</taxon>
        <taxon>Clostridia</taxon>
        <taxon>Eubacteriales</taxon>
        <taxon>Clostridiaceae</taxon>
        <taxon>Inconstantimicrobium</taxon>
    </lineage>
</organism>
<accession>A0ACB5RH39</accession>
<protein>
    <submittedName>
        <fullName evidence="1">HD domain-containing protein</fullName>
    </submittedName>
</protein>
<gene>
    <name evidence="1" type="ORF">rsdtw13_36690</name>
</gene>
<evidence type="ECO:0000313" key="1">
    <source>
        <dbReference type="EMBL" id="GKX68411.1"/>
    </source>
</evidence>
<keyword evidence="2" id="KW-1185">Reference proteome</keyword>
<dbReference type="Proteomes" id="UP001058074">
    <property type="component" value="Unassembled WGS sequence"/>
</dbReference>
<comment type="caution">
    <text evidence="1">The sequence shown here is derived from an EMBL/GenBank/DDBJ whole genome shotgun (WGS) entry which is preliminary data.</text>
</comment>
<proteinExistence type="predicted"/>
<name>A0ACB5RH39_9CLOT</name>
<reference evidence="1" key="1">
    <citation type="journal article" date="2025" name="Int. J. Syst. Evol. Microbiol.">
        <title>Inconstantimicrobium mannanitabidum sp. nov., a novel member of the family Clostridiaceae isolated from anoxic soil under the treatment of reductive soil disinfestation.</title>
        <authorList>
            <person name="Ueki A."/>
            <person name="Tonouchi A."/>
            <person name="Honma S."/>
            <person name="Kaku N."/>
            <person name="Ueki K."/>
        </authorList>
    </citation>
    <scope>NUCLEOTIDE SEQUENCE</scope>
    <source>
        <strain evidence="1">TW13</strain>
    </source>
</reference>
<sequence length="157" mass="18382">MNRFNDILHSEKYNEYLNRIAFLEKNRIFCKHDLEHFLNVARIAYVLVLENEIDISKELVYTTALLHDIGRFVQYEDGTDHEIASVELSKPLLEQAGFNEAEENLIINGIIGHRRGGNAQFGDIMYKSDKLSRECYRCQSSSQCNWKEDNKNLDIMY</sequence>
<dbReference type="EMBL" id="BROD01000001">
    <property type="protein sequence ID" value="GKX68411.1"/>
    <property type="molecule type" value="Genomic_DNA"/>
</dbReference>